<organism evidence="2 3">
    <name type="scientific">Winslowiella toletana</name>
    <dbReference type="NCBI Taxonomy" id="92490"/>
    <lineage>
        <taxon>Bacteria</taxon>
        <taxon>Pseudomonadati</taxon>
        <taxon>Pseudomonadota</taxon>
        <taxon>Gammaproteobacteria</taxon>
        <taxon>Enterobacterales</taxon>
        <taxon>Erwiniaceae</taxon>
        <taxon>Winslowiella</taxon>
    </lineage>
</organism>
<dbReference type="Pfam" id="PF01381">
    <property type="entry name" value="HTH_3"/>
    <property type="match status" value="1"/>
</dbReference>
<dbReference type="PROSITE" id="PS50943">
    <property type="entry name" value="HTH_CROC1"/>
    <property type="match status" value="1"/>
</dbReference>
<dbReference type="CDD" id="cd00093">
    <property type="entry name" value="HTH_XRE"/>
    <property type="match status" value="1"/>
</dbReference>
<evidence type="ECO:0000259" key="1">
    <source>
        <dbReference type="PROSITE" id="PS50943"/>
    </source>
</evidence>
<dbReference type="SUPFAM" id="SSF47413">
    <property type="entry name" value="lambda repressor-like DNA-binding domains"/>
    <property type="match status" value="1"/>
</dbReference>
<proteinExistence type="predicted"/>
<keyword evidence="3" id="KW-1185">Reference proteome</keyword>
<dbReference type="EMBL" id="JAGGMQ010000001">
    <property type="protein sequence ID" value="MBP2170699.1"/>
    <property type="molecule type" value="Genomic_DNA"/>
</dbReference>
<dbReference type="Gene3D" id="1.10.260.40">
    <property type="entry name" value="lambda repressor-like DNA-binding domains"/>
    <property type="match status" value="1"/>
</dbReference>
<comment type="caution">
    <text evidence="2">The sequence shown here is derived from an EMBL/GenBank/DDBJ whole genome shotgun (WGS) entry which is preliminary data.</text>
</comment>
<dbReference type="InterPro" id="IPR010982">
    <property type="entry name" value="Lambda_DNA-bd_dom_sf"/>
</dbReference>
<name>A0ABS4PDI5_9GAMM</name>
<dbReference type="Proteomes" id="UP001195624">
    <property type="component" value="Unassembled WGS sequence"/>
</dbReference>
<feature type="domain" description="HTH cro/C1-type" evidence="1">
    <location>
        <begin position="20"/>
        <end position="78"/>
    </location>
</feature>
<reference evidence="2 3" key="1">
    <citation type="submission" date="2021-03" db="EMBL/GenBank/DDBJ databases">
        <authorList>
            <person name="D'Agostino P."/>
            <person name="Huntemann M."/>
            <person name="Clum A."/>
            <person name="Spunde A."/>
            <person name="Palaniappan K."/>
            <person name="Ritter S."/>
            <person name="Mikhailova N."/>
            <person name="Chen I.-M."/>
            <person name="Stamatis D."/>
            <person name="Reddy T."/>
            <person name="O'Malley R."/>
            <person name="Daum C."/>
            <person name="Shapiro N."/>
            <person name="Ivanova N."/>
            <person name="Kyrpides N."/>
            <person name="Woyke T."/>
        </authorList>
    </citation>
    <scope>NUCLEOTIDE SEQUENCE [LARGE SCALE GENOMIC DNA]</scope>
    <source>
        <strain evidence="2 3">WS4403</strain>
    </source>
</reference>
<sequence>MKITAYTLGKVGMTMLPYRLKEARLKAGLSQQRLGVLAGIDEATASARMNQYERGVHTPDFDLACRLAAVLGVPACYFYTVEDDLAELIFNYKTTKK</sequence>
<reference evidence="3" key="2">
    <citation type="submission" date="2023-07" db="EMBL/GenBank/DDBJ databases">
        <title>Genome mining of underrepresented organisms for secondary metabolites.</title>
        <authorList>
            <person name="D'Agostino P.M."/>
        </authorList>
    </citation>
    <scope>NUCLEOTIDE SEQUENCE [LARGE SCALE GENOMIC DNA]</scope>
    <source>
        <strain evidence="3">WS4403</strain>
    </source>
</reference>
<gene>
    <name evidence="2" type="ORF">J2125_003891</name>
</gene>
<accession>A0ABS4PDI5</accession>
<dbReference type="InterPro" id="IPR001387">
    <property type="entry name" value="Cro/C1-type_HTH"/>
</dbReference>
<dbReference type="SMART" id="SM00530">
    <property type="entry name" value="HTH_XRE"/>
    <property type="match status" value="1"/>
</dbReference>
<evidence type="ECO:0000313" key="2">
    <source>
        <dbReference type="EMBL" id="MBP2170699.1"/>
    </source>
</evidence>
<protein>
    <submittedName>
        <fullName evidence="2">Transcriptional regulator with XRE-family HTH domain</fullName>
    </submittedName>
</protein>
<evidence type="ECO:0000313" key="3">
    <source>
        <dbReference type="Proteomes" id="UP001195624"/>
    </source>
</evidence>